<sequence length="341" mass="35926">MDERSVIGIEIDGDGAHPAAWRAAAHAPNTLLTAGRLREVGDRAERAGFGFVTLADVTATAPGTGVAGRFDPLTAAAFLSATTSALGLVPVVHPAHAEPFHVSNQLSSLDHGSRGRAGWLVGTEATPARAAAHGVRHQTDPQLLAAEAEDVVDATRRLWDSWQDDAIVADESTCRFLDADRVHHIDFRGRTFGIRGPALMPRPPQGQVPVLAPPGVLPDRLVDVEIVAAPTEEGLRAAAARARAPKVLAEVEVALGPDPAGVPWPVGERLRHTGSTADLVALLGRLATVVDAVRLVPAVLDRDLPLLAEQVLPALDLRRPAPGGTLRELFDLPRPAGRYAS</sequence>
<dbReference type="InterPro" id="IPR051260">
    <property type="entry name" value="Diverse_substr_monoxygenases"/>
</dbReference>
<evidence type="ECO:0000256" key="1">
    <source>
        <dbReference type="ARBA" id="ARBA00022630"/>
    </source>
</evidence>
<keyword evidence="4" id="KW-0503">Monooxygenase</keyword>
<evidence type="ECO:0000256" key="2">
    <source>
        <dbReference type="ARBA" id="ARBA00022643"/>
    </source>
</evidence>
<dbReference type="SUPFAM" id="SSF51679">
    <property type="entry name" value="Bacterial luciferase-like"/>
    <property type="match status" value="1"/>
</dbReference>
<keyword evidence="2" id="KW-0288">FMN</keyword>
<evidence type="ECO:0000313" key="6">
    <source>
        <dbReference type="EMBL" id="GAA1850038.1"/>
    </source>
</evidence>
<organism evidence="6 7">
    <name type="scientific">Pseudonocardia ailaonensis</name>
    <dbReference type="NCBI Taxonomy" id="367279"/>
    <lineage>
        <taxon>Bacteria</taxon>
        <taxon>Bacillati</taxon>
        <taxon>Actinomycetota</taxon>
        <taxon>Actinomycetes</taxon>
        <taxon>Pseudonocardiales</taxon>
        <taxon>Pseudonocardiaceae</taxon>
        <taxon>Pseudonocardia</taxon>
    </lineage>
</organism>
<name>A0ABN2N399_9PSEU</name>
<dbReference type="EMBL" id="BAAAQK010000009">
    <property type="protein sequence ID" value="GAA1850038.1"/>
    <property type="molecule type" value="Genomic_DNA"/>
</dbReference>
<reference evidence="6 7" key="1">
    <citation type="journal article" date="2019" name="Int. J. Syst. Evol. Microbiol.">
        <title>The Global Catalogue of Microorganisms (GCM) 10K type strain sequencing project: providing services to taxonomists for standard genome sequencing and annotation.</title>
        <authorList>
            <consortium name="The Broad Institute Genomics Platform"/>
            <consortium name="The Broad Institute Genome Sequencing Center for Infectious Disease"/>
            <person name="Wu L."/>
            <person name="Ma J."/>
        </authorList>
    </citation>
    <scope>NUCLEOTIDE SEQUENCE [LARGE SCALE GENOMIC DNA]</scope>
    <source>
        <strain evidence="6 7">JCM 16009</strain>
    </source>
</reference>
<accession>A0ABN2N399</accession>
<evidence type="ECO:0000259" key="5">
    <source>
        <dbReference type="Pfam" id="PF00296"/>
    </source>
</evidence>
<evidence type="ECO:0000256" key="4">
    <source>
        <dbReference type="ARBA" id="ARBA00023033"/>
    </source>
</evidence>
<keyword evidence="7" id="KW-1185">Reference proteome</keyword>
<evidence type="ECO:0000256" key="3">
    <source>
        <dbReference type="ARBA" id="ARBA00023002"/>
    </source>
</evidence>
<protein>
    <submittedName>
        <fullName evidence="6">LLM class flavin-dependent oxidoreductase</fullName>
    </submittedName>
</protein>
<dbReference type="PANTHER" id="PTHR30011">
    <property type="entry name" value="ALKANESULFONATE MONOOXYGENASE-RELATED"/>
    <property type="match status" value="1"/>
</dbReference>
<dbReference type="Pfam" id="PF00296">
    <property type="entry name" value="Bac_luciferase"/>
    <property type="match status" value="1"/>
</dbReference>
<comment type="caution">
    <text evidence="6">The sequence shown here is derived from an EMBL/GenBank/DDBJ whole genome shotgun (WGS) entry which is preliminary data.</text>
</comment>
<proteinExistence type="predicted"/>
<dbReference type="Proteomes" id="UP001500449">
    <property type="component" value="Unassembled WGS sequence"/>
</dbReference>
<dbReference type="InterPro" id="IPR011251">
    <property type="entry name" value="Luciferase-like_dom"/>
</dbReference>
<keyword evidence="1" id="KW-0285">Flavoprotein</keyword>
<keyword evidence="3" id="KW-0560">Oxidoreductase</keyword>
<feature type="domain" description="Luciferase-like" evidence="5">
    <location>
        <begin position="32"/>
        <end position="211"/>
    </location>
</feature>
<dbReference type="PANTHER" id="PTHR30011:SF16">
    <property type="entry name" value="C2H2 FINGER DOMAIN TRANSCRIPTION FACTOR (EUROFUNG)-RELATED"/>
    <property type="match status" value="1"/>
</dbReference>
<gene>
    <name evidence="6" type="ORF">GCM10009836_32240</name>
</gene>
<evidence type="ECO:0000313" key="7">
    <source>
        <dbReference type="Proteomes" id="UP001500449"/>
    </source>
</evidence>
<dbReference type="InterPro" id="IPR036661">
    <property type="entry name" value="Luciferase-like_sf"/>
</dbReference>
<dbReference type="Gene3D" id="3.20.20.30">
    <property type="entry name" value="Luciferase-like domain"/>
    <property type="match status" value="2"/>
</dbReference>
<dbReference type="RefSeq" id="WP_344417338.1">
    <property type="nucleotide sequence ID" value="NZ_BAAAQK010000009.1"/>
</dbReference>